<evidence type="ECO:0008006" key="4">
    <source>
        <dbReference type="Google" id="ProtNLM"/>
    </source>
</evidence>
<evidence type="ECO:0000256" key="1">
    <source>
        <dbReference type="ARBA" id="ARBA00004123"/>
    </source>
</evidence>
<evidence type="ECO:0000313" key="3">
    <source>
        <dbReference type="Proteomes" id="UP001642540"/>
    </source>
</evidence>
<name>A0ABP1R3N4_9HEXA</name>
<proteinExistence type="predicted"/>
<evidence type="ECO:0000313" key="2">
    <source>
        <dbReference type="EMBL" id="CAL8119160.1"/>
    </source>
</evidence>
<dbReference type="EMBL" id="CAXLJM020000058">
    <property type="protein sequence ID" value="CAL8119160.1"/>
    <property type="molecule type" value="Genomic_DNA"/>
</dbReference>
<comment type="subcellular location">
    <subcellularLocation>
        <location evidence="1">Nucleus</location>
    </subcellularLocation>
</comment>
<comment type="caution">
    <text evidence="2">The sequence shown here is derived from an EMBL/GenBank/DDBJ whole genome shotgun (WGS) entry which is preliminary data.</text>
</comment>
<keyword evidence="3" id="KW-1185">Reference proteome</keyword>
<accession>A0ABP1R3N4</accession>
<reference evidence="2 3" key="1">
    <citation type="submission" date="2024-08" db="EMBL/GenBank/DDBJ databases">
        <authorList>
            <person name="Cucini C."/>
            <person name="Frati F."/>
        </authorList>
    </citation>
    <scope>NUCLEOTIDE SEQUENCE [LARGE SCALE GENOMIC DNA]</scope>
</reference>
<dbReference type="Gene3D" id="1.10.10.60">
    <property type="entry name" value="Homeodomain-like"/>
    <property type="match status" value="1"/>
</dbReference>
<organism evidence="2 3">
    <name type="scientific">Orchesella dallaii</name>
    <dbReference type="NCBI Taxonomy" id="48710"/>
    <lineage>
        <taxon>Eukaryota</taxon>
        <taxon>Metazoa</taxon>
        <taxon>Ecdysozoa</taxon>
        <taxon>Arthropoda</taxon>
        <taxon>Hexapoda</taxon>
        <taxon>Collembola</taxon>
        <taxon>Entomobryomorpha</taxon>
        <taxon>Entomobryoidea</taxon>
        <taxon>Orchesellidae</taxon>
        <taxon>Orchesellinae</taxon>
        <taxon>Orchesella</taxon>
    </lineage>
</organism>
<protein>
    <recommendedName>
        <fullName evidence="4">Homeobox domain-containing protein</fullName>
    </recommendedName>
</protein>
<dbReference type="SUPFAM" id="SSF46689">
    <property type="entry name" value="Homeodomain-like"/>
    <property type="match status" value="1"/>
</dbReference>
<dbReference type="Proteomes" id="UP001642540">
    <property type="component" value="Unassembled WGS sequence"/>
</dbReference>
<dbReference type="InterPro" id="IPR009057">
    <property type="entry name" value="Homeodomain-like_sf"/>
</dbReference>
<gene>
    <name evidence="2" type="ORF">ODALV1_LOCUS18421</name>
</gene>
<sequence>MPMTSIIHFCENCLKTLKYRALPLDKYTEDILCQSCWRQVIKVNAFSTPVTEDYGIPPTDNVKTELLGRHVSTGILDNLLPAMTPTTKNKTKTNSKRMTDAQYHLLVVQYKQSPFLTMDIRKKFQKKYGLSSHQIGVFFAHQTRNPSYPPTCRRKCLSCKIKRENTD</sequence>